<feature type="compositionally biased region" description="Polar residues" evidence="4">
    <location>
        <begin position="1"/>
        <end position="10"/>
    </location>
</feature>
<dbReference type="CDD" id="cd00024">
    <property type="entry name" value="CD_CSD"/>
    <property type="match status" value="1"/>
</dbReference>
<comment type="subcellular location">
    <subcellularLocation>
        <location evidence="1">Nucleus</location>
    </subcellularLocation>
</comment>
<proteinExistence type="predicted"/>
<dbReference type="SUPFAM" id="SSF54160">
    <property type="entry name" value="Chromo domain-like"/>
    <property type="match status" value="3"/>
</dbReference>
<accession>A0A0J9VXF9</accession>
<evidence type="ECO:0000256" key="2">
    <source>
        <dbReference type="ARBA" id="ARBA00011353"/>
    </source>
</evidence>
<feature type="region of interest" description="Disordered" evidence="4">
    <location>
        <begin position="1"/>
        <end position="22"/>
    </location>
</feature>
<evidence type="ECO:0000259" key="5">
    <source>
        <dbReference type="PROSITE" id="PS50013"/>
    </source>
</evidence>
<comment type="subunit">
    <text evidence="2">Component of the NuA4 histone acetyltransferase complex.</text>
</comment>
<name>A0A0J9VXF9_FUSO4</name>
<dbReference type="AlphaFoldDB" id="A0A0J9VXF9"/>
<evidence type="ECO:0000256" key="1">
    <source>
        <dbReference type="ARBA" id="ARBA00004123"/>
    </source>
</evidence>
<dbReference type="PANTHER" id="PTHR22812">
    <property type="entry name" value="CHROMOBOX PROTEIN"/>
    <property type="match status" value="1"/>
</dbReference>
<gene>
    <name evidence="6" type="ORF">FOXG_14021</name>
</gene>
<dbReference type="GO" id="GO:0005634">
    <property type="term" value="C:nucleus"/>
    <property type="evidence" value="ECO:0007669"/>
    <property type="project" value="UniProtKB-SubCell"/>
</dbReference>
<keyword evidence="3" id="KW-0539">Nucleus</keyword>
<protein>
    <recommendedName>
        <fullName evidence="5">Chromo domain-containing protein</fullName>
    </recommendedName>
</protein>
<organism evidence="6 7">
    <name type="scientific">Fusarium oxysporum f. sp. lycopersici (strain 4287 / CBS 123668 / FGSC 9935 / NRRL 34936)</name>
    <name type="common">Fusarium vascular wilt of tomato</name>
    <dbReference type="NCBI Taxonomy" id="426428"/>
    <lineage>
        <taxon>Eukaryota</taxon>
        <taxon>Fungi</taxon>
        <taxon>Dikarya</taxon>
        <taxon>Ascomycota</taxon>
        <taxon>Pezizomycotina</taxon>
        <taxon>Sordariomycetes</taxon>
        <taxon>Hypocreomycetidae</taxon>
        <taxon>Hypocreales</taxon>
        <taxon>Nectriaceae</taxon>
        <taxon>Fusarium</taxon>
        <taxon>Fusarium oxysporum species complex</taxon>
    </lineage>
</organism>
<dbReference type="InterPro" id="IPR008251">
    <property type="entry name" value="Chromo_shadow_dom"/>
</dbReference>
<dbReference type="GO" id="GO:0006338">
    <property type="term" value="P:chromatin remodeling"/>
    <property type="evidence" value="ECO:0007669"/>
    <property type="project" value="UniProtKB-ARBA"/>
</dbReference>
<dbReference type="PROSITE" id="PS50013">
    <property type="entry name" value="CHROMO_2"/>
    <property type="match status" value="1"/>
</dbReference>
<dbReference type="SMART" id="SM00298">
    <property type="entry name" value="CHROMO"/>
    <property type="match status" value="1"/>
</dbReference>
<evidence type="ECO:0000256" key="4">
    <source>
        <dbReference type="SAM" id="MobiDB-lite"/>
    </source>
</evidence>
<dbReference type="Pfam" id="PF01393">
    <property type="entry name" value="Chromo_shadow"/>
    <property type="match status" value="2"/>
</dbReference>
<dbReference type="InterPro" id="IPR000953">
    <property type="entry name" value="Chromo/chromo_shadow_dom"/>
</dbReference>
<dbReference type="Proteomes" id="UP000009097">
    <property type="component" value="Unassembled WGS sequence"/>
</dbReference>
<evidence type="ECO:0000313" key="7">
    <source>
        <dbReference type="Proteomes" id="UP000009097"/>
    </source>
</evidence>
<dbReference type="RefSeq" id="XP_018253533.1">
    <property type="nucleotide sequence ID" value="XM_018394088.1"/>
</dbReference>
<dbReference type="InterPro" id="IPR016197">
    <property type="entry name" value="Chromo-like_dom_sf"/>
</dbReference>
<reference evidence="6" key="2">
    <citation type="journal article" date="2010" name="Nature">
        <title>Comparative genomics reveals mobile pathogenicity chromosomes in Fusarium.</title>
        <authorList>
            <person name="Ma L.J."/>
            <person name="van der Does H.C."/>
            <person name="Borkovich K.A."/>
            <person name="Coleman J.J."/>
            <person name="Daboussi M.J."/>
            <person name="Di Pietro A."/>
            <person name="Dufresne M."/>
            <person name="Freitag M."/>
            <person name="Grabherr M."/>
            <person name="Henrissat B."/>
            <person name="Houterman P.M."/>
            <person name="Kang S."/>
            <person name="Shim W.B."/>
            <person name="Woloshuk C."/>
            <person name="Xie X."/>
            <person name="Xu J.R."/>
            <person name="Antoniw J."/>
            <person name="Baker S.E."/>
            <person name="Bluhm B.H."/>
            <person name="Breakspear A."/>
            <person name="Brown D.W."/>
            <person name="Butchko R.A."/>
            <person name="Chapman S."/>
            <person name="Coulson R."/>
            <person name="Coutinho P.M."/>
            <person name="Danchin E.G."/>
            <person name="Diener A."/>
            <person name="Gale L.R."/>
            <person name="Gardiner D.M."/>
            <person name="Goff S."/>
            <person name="Hammond-Kosack K.E."/>
            <person name="Hilburn K."/>
            <person name="Hua-Van A."/>
            <person name="Jonkers W."/>
            <person name="Kazan K."/>
            <person name="Kodira C.D."/>
            <person name="Koehrsen M."/>
            <person name="Kumar L."/>
            <person name="Lee Y.H."/>
            <person name="Li L."/>
            <person name="Manners J.M."/>
            <person name="Miranda-Saavedra D."/>
            <person name="Mukherjee M."/>
            <person name="Park G."/>
            <person name="Park J."/>
            <person name="Park S.Y."/>
            <person name="Proctor R.H."/>
            <person name="Regev A."/>
            <person name="Ruiz-Roldan M.C."/>
            <person name="Sain D."/>
            <person name="Sakthikumar S."/>
            <person name="Sykes S."/>
            <person name="Schwartz D.C."/>
            <person name="Turgeon B.G."/>
            <person name="Wapinski I."/>
            <person name="Yoder O."/>
            <person name="Young S."/>
            <person name="Zeng Q."/>
            <person name="Zhou S."/>
            <person name="Galagan J."/>
            <person name="Cuomo C.A."/>
            <person name="Kistler H.C."/>
            <person name="Rep M."/>
        </authorList>
    </citation>
    <scope>NUCLEOTIDE SEQUENCE [LARGE SCALE GENOMIC DNA]</scope>
    <source>
        <strain evidence="6">4287</strain>
    </source>
</reference>
<feature type="region of interest" description="Disordered" evidence="4">
    <location>
        <begin position="112"/>
        <end position="148"/>
    </location>
</feature>
<dbReference type="Gene3D" id="2.40.50.40">
    <property type="match status" value="3"/>
</dbReference>
<feature type="domain" description="Chromo" evidence="5">
    <location>
        <begin position="49"/>
        <end position="110"/>
    </location>
</feature>
<evidence type="ECO:0000256" key="3">
    <source>
        <dbReference type="ARBA" id="ARBA00023242"/>
    </source>
</evidence>
<dbReference type="KEGG" id="fox:FOXG_14021"/>
<dbReference type="GeneID" id="28955229"/>
<feature type="compositionally biased region" description="Basic residues" evidence="4">
    <location>
        <begin position="133"/>
        <end position="142"/>
    </location>
</feature>
<sequence length="297" mass="34454">MKSAPGNTCPNQPPACALRPTRSSRVRRELLIEESDGEQSNSEGGRGIFEVEKILKHEKRKDGKVWFLVKWRDYSHKDNTWEPKEHFRGTGKDILAEYFNAIDGKHRIFKESHREAKTKKRLPKADSTSGTAGKRRQTKRSKQCGTDGTWPMTAEEWSSLSELCEVKTIDGCDKDAGRLIFYVTWENGKKTKHGTKTIYERCPQMILRYYEKHARIPIKEERPMGDSPKGWRPPLGSWEKEIKTIDDLHKDVAGRLICYVTWNTDKWTKHDTETMYERCPQMVVYPLLKPLTSPHSC</sequence>
<dbReference type="VEuPathDB" id="FungiDB:FOXG_14021"/>
<dbReference type="Pfam" id="PF00385">
    <property type="entry name" value="Chromo"/>
    <property type="match status" value="1"/>
</dbReference>
<dbReference type="InterPro" id="IPR051219">
    <property type="entry name" value="Heterochromatin_chromo-domain"/>
</dbReference>
<dbReference type="SMART" id="SM00300">
    <property type="entry name" value="ChSh"/>
    <property type="match status" value="1"/>
</dbReference>
<dbReference type="EMBL" id="DS231716">
    <property type="protein sequence ID" value="KNB15488.1"/>
    <property type="molecule type" value="Genomic_DNA"/>
</dbReference>
<dbReference type="InterPro" id="IPR023780">
    <property type="entry name" value="Chromo_domain"/>
</dbReference>
<reference evidence="6" key="1">
    <citation type="submission" date="2007-04" db="EMBL/GenBank/DDBJ databases">
        <authorList>
            <consortium name="The Broad Institute Genome Sequencing Platform"/>
            <person name="Birren B."/>
            <person name="Lander E."/>
            <person name="Galagan J."/>
            <person name="Nusbaum C."/>
            <person name="Devon K."/>
            <person name="Ma L.-J."/>
            <person name="Jaffe D."/>
            <person name="Butler J."/>
            <person name="Alvarez P."/>
            <person name="Gnerre S."/>
            <person name="Grabherr M."/>
            <person name="Kleber M."/>
            <person name="Mauceli E."/>
            <person name="Brockman W."/>
            <person name="MacCallum I.A."/>
            <person name="Young S."/>
            <person name="LaButti K."/>
            <person name="DeCaprio D."/>
            <person name="Crawford M."/>
            <person name="Koehrsen M."/>
            <person name="Engels R."/>
            <person name="Montgomery P."/>
            <person name="Pearson M."/>
            <person name="Howarth C."/>
            <person name="Larson L."/>
            <person name="White J."/>
            <person name="O'Leary S."/>
            <person name="Kodira C."/>
            <person name="Zeng Q."/>
            <person name="Yandava C."/>
            <person name="Alvarado L."/>
            <person name="Kistler C."/>
            <person name="Shim W.-B."/>
            <person name="Kang S."/>
            <person name="Woloshuk C."/>
        </authorList>
    </citation>
    <scope>NUCLEOTIDE SEQUENCE</scope>
    <source>
        <strain evidence="6">4287</strain>
    </source>
</reference>
<evidence type="ECO:0000313" key="6">
    <source>
        <dbReference type="EMBL" id="KNB15488.1"/>
    </source>
</evidence>